<accession>A0AAE0JHC3</accession>
<evidence type="ECO:0000313" key="2">
    <source>
        <dbReference type="Proteomes" id="UP001278500"/>
    </source>
</evidence>
<reference evidence="1" key="1">
    <citation type="journal article" date="2023" name="Mol. Phylogenet. Evol.">
        <title>Genome-scale phylogeny and comparative genomics of the fungal order Sordariales.</title>
        <authorList>
            <person name="Hensen N."/>
            <person name="Bonometti L."/>
            <person name="Westerberg I."/>
            <person name="Brannstrom I.O."/>
            <person name="Guillou S."/>
            <person name="Cros-Aarteil S."/>
            <person name="Calhoun S."/>
            <person name="Haridas S."/>
            <person name="Kuo A."/>
            <person name="Mondo S."/>
            <person name="Pangilinan J."/>
            <person name="Riley R."/>
            <person name="LaButti K."/>
            <person name="Andreopoulos B."/>
            <person name="Lipzen A."/>
            <person name="Chen C."/>
            <person name="Yan M."/>
            <person name="Daum C."/>
            <person name="Ng V."/>
            <person name="Clum A."/>
            <person name="Steindorff A."/>
            <person name="Ohm R.A."/>
            <person name="Martin F."/>
            <person name="Silar P."/>
            <person name="Natvig D.O."/>
            <person name="Lalanne C."/>
            <person name="Gautier V."/>
            <person name="Ament-Velasquez S.L."/>
            <person name="Kruys A."/>
            <person name="Hutchinson M.I."/>
            <person name="Powell A.J."/>
            <person name="Barry K."/>
            <person name="Miller A.N."/>
            <person name="Grigoriev I.V."/>
            <person name="Debuchy R."/>
            <person name="Gladieux P."/>
            <person name="Hiltunen Thoren M."/>
            <person name="Johannesson H."/>
        </authorList>
    </citation>
    <scope>NUCLEOTIDE SEQUENCE</scope>
    <source>
        <strain evidence="1">CBS 560.94</strain>
    </source>
</reference>
<proteinExistence type="predicted"/>
<gene>
    <name evidence="1" type="ORF">B0H65DRAFT_547493</name>
</gene>
<sequence length="232" mass="26078">MIKAVRDFTEYCEDDKAAVILTAERAVVGAVDSWILFLFYDGPEPSKEVFQNFTDIGAVLNTARKRSFADMIAWSNWVVLPGFNVLGGTETIPLPDASKAETVLGDIHAHWRPVPKRIVQKARERSPDLIGMDDSVDRLIMEVNFIFLLPSDYEKMQGVMKETYSGIREKVVGWQKDGTLPDAYVPILMSYGNSQQDYFARLKPESRALAKSVASKVDPKGLFRDRTGGWKP</sequence>
<dbReference type="AlphaFoldDB" id="A0AAE0JHC3"/>
<dbReference type="RefSeq" id="XP_062682763.1">
    <property type="nucleotide sequence ID" value="XM_062829522.1"/>
</dbReference>
<dbReference type="GeneID" id="87866676"/>
<protein>
    <recommendedName>
        <fullName evidence="3">Berberine/berberine-like domain-containing protein</fullName>
    </recommendedName>
</protein>
<evidence type="ECO:0000313" key="1">
    <source>
        <dbReference type="EMBL" id="KAK3347681.1"/>
    </source>
</evidence>
<organism evidence="1 2">
    <name type="scientific">Neurospora tetraspora</name>
    <dbReference type="NCBI Taxonomy" id="94610"/>
    <lineage>
        <taxon>Eukaryota</taxon>
        <taxon>Fungi</taxon>
        <taxon>Dikarya</taxon>
        <taxon>Ascomycota</taxon>
        <taxon>Pezizomycotina</taxon>
        <taxon>Sordariomycetes</taxon>
        <taxon>Sordariomycetidae</taxon>
        <taxon>Sordariales</taxon>
        <taxon>Sordariaceae</taxon>
        <taxon>Neurospora</taxon>
    </lineage>
</organism>
<dbReference type="EMBL" id="JAUEPP010000003">
    <property type="protein sequence ID" value="KAK3347681.1"/>
    <property type="molecule type" value="Genomic_DNA"/>
</dbReference>
<evidence type="ECO:0008006" key="3">
    <source>
        <dbReference type="Google" id="ProtNLM"/>
    </source>
</evidence>
<reference evidence="1" key="2">
    <citation type="submission" date="2023-06" db="EMBL/GenBank/DDBJ databases">
        <authorList>
            <consortium name="Lawrence Berkeley National Laboratory"/>
            <person name="Haridas S."/>
            <person name="Hensen N."/>
            <person name="Bonometti L."/>
            <person name="Westerberg I."/>
            <person name="Brannstrom I.O."/>
            <person name="Guillou S."/>
            <person name="Cros-Aarteil S."/>
            <person name="Calhoun S."/>
            <person name="Kuo A."/>
            <person name="Mondo S."/>
            <person name="Pangilinan J."/>
            <person name="Riley R."/>
            <person name="Labutti K."/>
            <person name="Andreopoulos B."/>
            <person name="Lipzen A."/>
            <person name="Chen C."/>
            <person name="Yanf M."/>
            <person name="Daum C."/>
            <person name="Ng V."/>
            <person name="Clum A."/>
            <person name="Steindorff A."/>
            <person name="Ohm R."/>
            <person name="Martin F."/>
            <person name="Silar P."/>
            <person name="Natvig D."/>
            <person name="Lalanne C."/>
            <person name="Gautier V."/>
            <person name="Ament-Velasquez S.L."/>
            <person name="Kruys A."/>
            <person name="Hutchinson M.I."/>
            <person name="Powell A.J."/>
            <person name="Barry K."/>
            <person name="Miller A.N."/>
            <person name="Grigoriev I.V."/>
            <person name="Debuchy R."/>
            <person name="Gladieux P."/>
            <person name="Thoren M.H."/>
            <person name="Johannesson H."/>
        </authorList>
    </citation>
    <scope>NUCLEOTIDE SEQUENCE</scope>
    <source>
        <strain evidence="1">CBS 560.94</strain>
    </source>
</reference>
<dbReference type="Proteomes" id="UP001278500">
    <property type="component" value="Unassembled WGS sequence"/>
</dbReference>
<keyword evidence="2" id="KW-1185">Reference proteome</keyword>
<name>A0AAE0JHC3_9PEZI</name>
<comment type="caution">
    <text evidence="1">The sequence shown here is derived from an EMBL/GenBank/DDBJ whole genome shotgun (WGS) entry which is preliminary data.</text>
</comment>